<comment type="caution">
    <text evidence="11">The sequence shown here is derived from an EMBL/GenBank/DDBJ whole genome shotgun (WGS) entry which is preliminary data.</text>
</comment>
<reference evidence="13 14" key="1">
    <citation type="journal article" date="2020" name="bioRxiv">
        <title>Sequence and annotation of 42 cannabis genomes reveals extensive copy number variation in cannabinoid synthesis and pathogen resistance genes.</title>
        <authorList>
            <person name="Mckernan K.J."/>
            <person name="Helbert Y."/>
            <person name="Kane L.T."/>
            <person name="Ebling H."/>
            <person name="Zhang L."/>
            <person name="Liu B."/>
            <person name="Eaton Z."/>
            <person name="Mclaughlin S."/>
            <person name="Kingan S."/>
            <person name="Baybayan P."/>
            <person name="Concepcion G."/>
            <person name="Jordan M."/>
            <person name="Riva A."/>
            <person name="Barbazuk W."/>
            <person name="Harkins T."/>
        </authorList>
    </citation>
    <scope>NUCLEOTIDE SEQUENCE [LARGE SCALE GENOMIC DNA]</scope>
    <source>
        <strain evidence="13 14">cv. Jamaican Lion 4</strain>
        <strain evidence="12">Father</strain>
        <strain evidence="11">Mother</strain>
        <tissue evidence="11">Leaf</tissue>
    </source>
</reference>
<dbReference type="Gene3D" id="3.30.40.10">
    <property type="entry name" value="Zinc/RING finger domain, C3HC4 (zinc finger)"/>
    <property type="match status" value="1"/>
</dbReference>
<dbReference type="PROSITE" id="PS00518">
    <property type="entry name" value="ZF_RING_1"/>
    <property type="match status" value="1"/>
</dbReference>
<comment type="catalytic activity">
    <reaction evidence="1">
        <text>S-ubiquitinyl-[E2 ubiquitin-conjugating enzyme]-L-cysteine + [acceptor protein]-L-lysine = [E2 ubiquitin-conjugating enzyme]-L-cysteine + N(6)-ubiquitinyl-[acceptor protein]-L-lysine.</text>
        <dbReference type="EC" id="2.3.2.27"/>
    </reaction>
</comment>
<dbReference type="GO" id="GO:0008270">
    <property type="term" value="F:zinc ion binding"/>
    <property type="evidence" value="ECO:0007669"/>
    <property type="project" value="UniProtKB-KW"/>
</dbReference>
<keyword evidence="5 9" id="KW-0863">Zinc-finger</keyword>
<dbReference type="Pfam" id="PF13639">
    <property type="entry name" value="zf-RING_2"/>
    <property type="match status" value="1"/>
</dbReference>
<dbReference type="Proteomes" id="UP000583929">
    <property type="component" value="Unassembled WGS sequence"/>
</dbReference>
<dbReference type="EMBL" id="JAATIQ010000048">
    <property type="protein sequence ID" value="KAF4393751.1"/>
    <property type="molecule type" value="Genomic_DNA"/>
</dbReference>
<evidence type="ECO:0000313" key="12">
    <source>
        <dbReference type="EMBL" id="KAF4393751.1"/>
    </source>
</evidence>
<dbReference type="PANTHER" id="PTHR46077">
    <property type="entry name" value="E3 UBIQUITIN-PROTEIN LIGASE TOPORS"/>
    <property type="match status" value="1"/>
</dbReference>
<dbReference type="InterPro" id="IPR001841">
    <property type="entry name" value="Znf_RING"/>
</dbReference>
<sequence length="286" mass="33168">MELPSPSSSTYRTSSSKSGRCEKFINRVIWPAIRGKSCPICLESLHIQTSAVLTLCTHAFCEVCIRRWSYLKRKCPLCIADFDSWFSRIDLSSQNFRKHRLPALNTTSSTQFRLQEQHSNFRTVISSLRRRSSPLPWRRSFGRPGLVGSDVIAQRKLRWRSSIYEKQLKAVPITPMENVEQNMSLNNGVKERILGRIEPWIRRELQAVLGDPDPSVIVHVASSLYIATLEKKIQFSSTQLDLRDNFLDELRPFLLDKTDMFWHEVRCFAESSFTIETYDAVIEYTE</sequence>
<keyword evidence="6" id="KW-0862">Zinc</keyword>
<dbReference type="GO" id="GO:0000209">
    <property type="term" value="P:protein polyubiquitination"/>
    <property type="evidence" value="ECO:0007669"/>
    <property type="project" value="TreeGrafter"/>
</dbReference>
<protein>
    <recommendedName>
        <fullName evidence="2">RING-type E3 ubiquitin transferase</fullName>
        <ecNumber evidence="2">2.3.2.27</ecNumber>
    </recommendedName>
</protein>
<evidence type="ECO:0000256" key="1">
    <source>
        <dbReference type="ARBA" id="ARBA00000900"/>
    </source>
</evidence>
<evidence type="ECO:0000256" key="2">
    <source>
        <dbReference type="ARBA" id="ARBA00012483"/>
    </source>
</evidence>
<evidence type="ECO:0000256" key="3">
    <source>
        <dbReference type="ARBA" id="ARBA00022679"/>
    </source>
</evidence>
<organism evidence="11 13">
    <name type="scientific">Cannabis sativa</name>
    <name type="common">Hemp</name>
    <name type="synonym">Marijuana</name>
    <dbReference type="NCBI Taxonomy" id="3483"/>
    <lineage>
        <taxon>Eukaryota</taxon>
        <taxon>Viridiplantae</taxon>
        <taxon>Streptophyta</taxon>
        <taxon>Embryophyta</taxon>
        <taxon>Tracheophyta</taxon>
        <taxon>Spermatophyta</taxon>
        <taxon>Magnoliopsida</taxon>
        <taxon>eudicotyledons</taxon>
        <taxon>Gunneridae</taxon>
        <taxon>Pentapetalae</taxon>
        <taxon>rosids</taxon>
        <taxon>fabids</taxon>
        <taxon>Rosales</taxon>
        <taxon>Cannabaceae</taxon>
        <taxon>Cannabis</taxon>
    </lineage>
</organism>
<dbReference type="EC" id="2.3.2.27" evidence="2"/>
<proteinExistence type="predicted"/>
<evidence type="ECO:0000256" key="8">
    <source>
        <dbReference type="ARBA" id="ARBA00023163"/>
    </source>
</evidence>
<dbReference type="GO" id="GO:0006513">
    <property type="term" value="P:protein monoubiquitination"/>
    <property type="evidence" value="ECO:0007669"/>
    <property type="project" value="TreeGrafter"/>
</dbReference>
<evidence type="ECO:0000256" key="9">
    <source>
        <dbReference type="PROSITE-ProRule" id="PRU00175"/>
    </source>
</evidence>
<dbReference type="InterPro" id="IPR013083">
    <property type="entry name" value="Znf_RING/FYVE/PHD"/>
</dbReference>
<evidence type="ECO:0000256" key="4">
    <source>
        <dbReference type="ARBA" id="ARBA00022723"/>
    </source>
</evidence>
<evidence type="ECO:0000313" key="13">
    <source>
        <dbReference type="Proteomes" id="UP000525078"/>
    </source>
</evidence>
<keyword evidence="4" id="KW-0479">Metal-binding</keyword>
<accession>A0A7J6E9W0</accession>
<dbReference type="PANTHER" id="PTHR46077:SF1">
    <property type="entry name" value="TOP1 BINDING ARGININE_SERINE RICH PROTEIN, E3 UBIQUITIN LIGASE"/>
    <property type="match status" value="1"/>
</dbReference>
<evidence type="ECO:0000256" key="5">
    <source>
        <dbReference type="ARBA" id="ARBA00022771"/>
    </source>
</evidence>
<evidence type="ECO:0000313" key="14">
    <source>
        <dbReference type="Proteomes" id="UP000583929"/>
    </source>
</evidence>
<keyword evidence="8" id="KW-0804">Transcription</keyword>
<dbReference type="Proteomes" id="UP000525078">
    <property type="component" value="Unassembled WGS sequence"/>
</dbReference>
<gene>
    <name evidence="11" type="ORF">F8388_012992</name>
    <name evidence="12" type="ORF">G4B88_007737</name>
</gene>
<feature type="domain" description="RING-type" evidence="10">
    <location>
        <begin position="38"/>
        <end position="78"/>
    </location>
</feature>
<dbReference type="AlphaFoldDB" id="A0A7J6E9W0"/>
<name>A0A7J6E9W0_CANSA</name>
<dbReference type="SUPFAM" id="SSF57850">
    <property type="entry name" value="RING/U-box"/>
    <property type="match status" value="1"/>
</dbReference>
<evidence type="ECO:0000256" key="7">
    <source>
        <dbReference type="ARBA" id="ARBA00023015"/>
    </source>
</evidence>
<keyword evidence="3" id="KW-0808">Transferase</keyword>
<dbReference type="OMA" id="SMQTYDT"/>
<dbReference type="PROSITE" id="PS50089">
    <property type="entry name" value="ZF_RING_2"/>
    <property type="match status" value="1"/>
</dbReference>
<dbReference type="EMBL" id="JAATIP010000268">
    <property type="protein sequence ID" value="KAF4355217.1"/>
    <property type="molecule type" value="Genomic_DNA"/>
</dbReference>
<dbReference type="InterPro" id="IPR017907">
    <property type="entry name" value="Znf_RING_CS"/>
</dbReference>
<keyword evidence="7" id="KW-0805">Transcription regulation</keyword>
<dbReference type="GO" id="GO:0061630">
    <property type="term" value="F:ubiquitin protein ligase activity"/>
    <property type="evidence" value="ECO:0007669"/>
    <property type="project" value="UniProtKB-EC"/>
</dbReference>
<keyword evidence="14" id="KW-1185">Reference proteome</keyword>
<evidence type="ECO:0000313" key="11">
    <source>
        <dbReference type="EMBL" id="KAF4355217.1"/>
    </source>
</evidence>
<accession>A0A803Q564</accession>
<evidence type="ECO:0000259" key="10">
    <source>
        <dbReference type="PROSITE" id="PS50089"/>
    </source>
</evidence>
<evidence type="ECO:0000256" key="6">
    <source>
        <dbReference type="ARBA" id="ARBA00022833"/>
    </source>
</evidence>
<dbReference type="OrthoDB" id="5600418at2759"/>
<dbReference type="SMART" id="SM00184">
    <property type="entry name" value="RING"/>
    <property type="match status" value="1"/>
</dbReference>